<feature type="domain" description="Dendritic cell-specific transmembrane protein-like" evidence="6">
    <location>
        <begin position="372"/>
        <end position="562"/>
    </location>
</feature>
<evidence type="ECO:0000256" key="3">
    <source>
        <dbReference type="ARBA" id="ARBA00022989"/>
    </source>
</evidence>
<feature type="transmembrane region" description="Helical" evidence="5">
    <location>
        <begin position="517"/>
        <end position="537"/>
    </location>
</feature>
<sequence length="615" mass="70009">MAPTEPREGPALFGGVRRFLQVLGERAAEYPALQLVARAVFGAMSGLVLFLGIAHNLPLTFDLKLVVGAVFVGVCAVGGALASFLRCAVLLMLPSILGSRGQAYLMILITSILYQGPISNIQRNAEEAALSLSCNLDLQVNHSRMLWRHAIKPFILITQELMDNKDQFQSEALNVSARFQNIRKEVASQYGYDQVRSRPGGNSTQERFTSKTRMQCDSVVNEGVQRCADWFNSRWAECMTLIPVPVINHILCVCMKFHFLCDVMRVMTPWCREQIPVEGNFGQLFDRLNVSVDQLSREFSTELVLQEQQQEVLEGAGLDQNFTQAVRQSFLILSNTMDTVLHVLQMILSFTFITVFIQGFSYLRSYQRDICFDNVYVTSYFRKIDARRRRAGKRFLLPLKKPERKKFIHPWSPRVHPEELKQVTASVFHVLSVSLVCVVLLTVDFGLFRVLDIISRHTFTQFNITSSHHVDIRVGGDSMIARLLRTTISGFNSSSDVNIESDNRVCVSPPSPLPGGVYVSCVCCVVMVVLFSCLQVYTNRLRRVIAAFYYPKREKKRVLFLYNLQLHRQISSCDRKRRSRLGPRTVFQRLSRWGRGIFRHKQEVFDTEETNYAGG</sequence>
<evidence type="ECO:0000256" key="4">
    <source>
        <dbReference type="ARBA" id="ARBA00023136"/>
    </source>
</evidence>
<name>A0A2I4CVB3_AUSLI</name>
<dbReference type="STRING" id="52670.A0A2I4CVB3"/>
<accession>A0A2I4CVB3</accession>
<dbReference type="GeneID" id="106532425"/>
<evidence type="ECO:0000256" key="2">
    <source>
        <dbReference type="ARBA" id="ARBA00022692"/>
    </source>
</evidence>
<keyword evidence="7" id="KW-1185">Reference proteome</keyword>
<dbReference type="PANTHER" id="PTHR21041:SF17">
    <property type="entry name" value="E3 UBIQUITIN-PROTEIN LIGASE DCST1"/>
    <property type="match status" value="1"/>
</dbReference>
<feature type="transmembrane region" description="Helical" evidence="5">
    <location>
        <begin position="343"/>
        <end position="363"/>
    </location>
</feature>
<feature type="transmembrane region" description="Helical" evidence="5">
    <location>
        <begin position="66"/>
        <end position="91"/>
    </location>
</feature>
<dbReference type="InParanoid" id="A0A2I4CVB3"/>
<dbReference type="KEGG" id="alim:106532425"/>
<feature type="transmembrane region" description="Helical" evidence="5">
    <location>
        <begin position="423"/>
        <end position="443"/>
    </location>
</feature>
<dbReference type="InterPro" id="IPR012858">
    <property type="entry name" value="DC_STAMP-like"/>
</dbReference>
<dbReference type="CTD" id="149095"/>
<dbReference type="Proteomes" id="UP000192220">
    <property type="component" value="Unplaced"/>
</dbReference>
<evidence type="ECO:0000313" key="8">
    <source>
        <dbReference type="RefSeq" id="XP_013883924.1"/>
    </source>
</evidence>
<evidence type="ECO:0000256" key="5">
    <source>
        <dbReference type="SAM" id="Phobius"/>
    </source>
</evidence>
<evidence type="ECO:0000259" key="6">
    <source>
        <dbReference type="Pfam" id="PF07782"/>
    </source>
</evidence>
<dbReference type="GO" id="GO:0016020">
    <property type="term" value="C:membrane"/>
    <property type="evidence" value="ECO:0007669"/>
    <property type="project" value="UniProtKB-SubCell"/>
</dbReference>
<evidence type="ECO:0000313" key="7">
    <source>
        <dbReference type="Proteomes" id="UP000192220"/>
    </source>
</evidence>
<dbReference type="AlphaFoldDB" id="A0A2I4CVB3"/>
<keyword evidence="4 5" id="KW-0472">Membrane</keyword>
<feature type="transmembrane region" description="Helical" evidence="5">
    <location>
        <begin position="35"/>
        <end position="54"/>
    </location>
</feature>
<dbReference type="OrthoDB" id="5985669at2759"/>
<evidence type="ECO:0000256" key="1">
    <source>
        <dbReference type="ARBA" id="ARBA00004141"/>
    </source>
</evidence>
<feature type="transmembrane region" description="Helical" evidence="5">
    <location>
        <begin position="103"/>
        <end position="121"/>
    </location>
</feature>
<reference evidence="8" key="1">
    <citation type="submission" date="2025-08" db="UniProtKB">
        <authorList>
            <consortium name="RefSeq"/>
        </authorList>
    </citation>
    <scope>IDENTIFICATION</scope>
</reference>
<proteinExistence type="predicted"/>
<gene>
    <name evidence="8" type="primary">dcst1</name>
</gene>
<comment type="subcellular location">
    <subcellularLocation>
        <location evidence="1">Membrane</location>
        <topology evidence="1">Multi-pass membrane protein</topology>
    </subcellularLocation>
</comment>
<organism evidence="7 8">
    <name type="scientific">Austrofundulus limnaeus</name>
    <name type="common">Annual killifish</name>
    <dbReference type="NCBI Taxonomy" id="52670"/>
    <lineage>
        <taxon>Eukaryota</taxon>
        <taxon>Metazoa</taxon>
        <taxon>Chordata</taxon>
        <taxon>Craniata</taxon>
        <taxon>Vertebrata</taxon>
        <taxon>Euteleostomi</taxon>
        <taxon>Actinopterygii</taxon>
        <taxon>Neopterygii</taxon>
        <taxon>Teleostei</taxon>
        <taxon>Neoteleostei</taxon>
        <taxon>Acanthomorphata</taxon>
        <taxon>Ovalentaria</taxon>
        <taxon>Atherinomorphae</taxon>
        <taxon>Cyprinodontiformes</taxon>
        <taxon>Rivulidae</taxon>
        <taxon>Austrofundulus</taxon>
    </lineage>
</organism>
<keyword evidence="2 5" id="KW-0812">Transmembrane</keyword>
<keyword evidence="3 5" id="KW-1133">Transmembrane helix</keyword>
<dbReference type="InterPro" id="IPR051856">
    <property type="entry name" value="CSR-E3_Ligase_Protein"/>
</dbReference>
<dbReference type="RefSeq" id="XP_013883924.1">
    <property type="nucleotide sequence ID" value="XM_014028470.1"/>
</dbReference>
<dbReference type="Pfam" id="PF07782">
    <property type="entry name" value="DC_STAMP"/>
    <property type="match status" value="1"/>
</dbReference>
<dbReference type="PANTHER" id="PTHR21041">
    <property type="entry name" value="DENDRITIC CELL-SPECIFIC TRANSMEMBRANE PROTEIN"/>
    <property type="match status" value="1"/>
</dbReference>
<protein>
    <submittedName>
        <fullName evidence="8">DC-STAMP domain-containing protein 1</fullName>
    </submittedName>
</protein>